<dbReference type="SUPFAM" id="SSF52540">
    <property type="entry name" value="P-loop containing nucleoside triphosphate hydrolases"/>
    <property type="match status" value="1"/>
</dbReference>
<keyword evidence="1" id="KW-0547">Nucleotide-binding</keyword>
<protein>
    <submittedName>
        <fullName evidence="3">Uncharacterized protein</fullName>
    </submittedName>
</protein>
<evidence type="ECO:0000313" key="3">
    <source>
        <dbReference type="EMBL" id="TYB32182.1"/>
    </source>
</evidence>
<dbReference type="Proteomes" id="UP000324143">
    <property type="component" value="Unassembled WGS sequence"/>
</dbReference>
<dbReference type="Pfam" id="PF10609">
    <property type="entry name" value="ParA"/>
    <property type="match status" value="1"/>
</dbReference>
<accession>A0A5D0MIG9</accession>
<organism evidence="3 4">
    <name type="scientific">Candidatus Mcinerneyibacterium aminivorans</name>
    <dbReference type="NCBI Taxonomy" id="2703815"/>
    <lineage>
        <taxon>Bacteria</taxon>
        <taxon>Candidatus Macinerneyibacteriota</taxon>
        <taxon>Candidatus Mcinerneyibacteria</taxon>
        <taxon>Candidatus Mcinerneyibacteriales</taxon>
        <taxon>Candidatus Mcinerneyibacteriaceae</taxon>
        <taxon>Candidatus Mcinerneyibacterium</taxon>
    </lineage>
</organism>
<dbReference type="EMBL" id="VSIX01000003">
    <property type="protein sequence ID" value="TYB32182.1"/>
    <property type="molecule type" value="Genomic_DNA"/>
</dbReference>
<name>A0A5D0MIG9_9BACT</name>
<dbReference type="InterPro" id="IPR033756">
    <property type="entry name" value="YlxH/NBP35"/>
</dbReference>
<comment type="caution">
    <text evidence="3">The sequence shown here is derived from an EMBL/GenBank/DDBJ whole genome shotgun (WGS) entry which is preliminary data.</text>
</comment>
<evidence type="ECO:0000256" key="2">
    <source>
        <dbReference type="ARBA" id="ARBA00022840"/>
    </source>
</evidence>
<keyword evidence="4" id="KW-1185">Reference proteome</keyword>
<sequence length="227" mass="26015">MEKRIFIFSGYYGSGKTEVATNYALKLKEKNDKVAIADMDIVNPYFRVRDKRKLLKDNDINVIAPPENIDNVDLPVITAQLSGILDQKNYKVVLDLGGDDLGTTPLGSIKNKVEKEDNELYVVVNINRPFTETMRGIKKMIKMIENVSKLKVSSLISNTHMKEDTDYEMIEEGAKIVSKTAEELDLSFDIVSIPYFLDNKGFREEMIDRYDVEILELELFYKTPWAV</sequence>
<reference evidence="3" key="1">
    <citation type="submission" date="2019-08" db="EMBL/GenBank/DDBJ databases">
        <title>Genomic characterization of a novel candidate phylum (ARYD3) from a high temperature, high salinity tertiary oil reservoir in north central Oklahoma, USA.</title>
        <authorList>
            <person name="Youssef N.H."/>
            <person name="Yadav A."/>
            <person name="Elshahed M.S."/>
        </authorList>
    </citation>
    <scope>NUCLEOTIDE SEQUENCE [LARGE SCALE GENOMIC DNA]</scope>
    <source>
        <strain evidence="3">ARYD3</strain>
    </source>
</reference>
<dbReference type="InterPro" id="IPR027417">
    <property type="entry name" value="P-loop_NTPase"/>
</dbReference>
<gene>
    <name evidence="3" type="ORF">FXF47_00140</name>
</gene>
<proteinExistence type="predicted"/>
<dbReference type="AlphaFoldDB" id="A0A5D0MIG9"/>
<keyword evidence="2" id="KW-0067">ATP-binding</keyword>
<evidence type="ECO:0000313" key="4">
    <source>
        <dbReference type="Proteomes" id="UP000324143"/>
    </source>
</evidence>
<dbReference type="GO" id="GO:0005524">
    <property type="term" value="F:ATP binding"/>
    <property type="evidence" value="ECO:0007669"/>
    <property type="project" value="UniProtKB-KW"/>
</dbReference>
<dbReference type="Gene3D" id="3.40.50.300">
    <property type="entry name" value="P-loop containing nucleotide triphosphate hydrolases"/>
    <property type="match status" value="1"/>
</dbReference>
<evidence type="ECO:0000256" key="1">
    <source>
        <dbReference type="ARBA" id="ARBA00022741"/>
    </source>
</evidence>